<protein>
    <submittedName>
        <fullName evidence="2">Uncharacterized protein</fullName>
    </submittedName>
</protein>
<evidence type="ECO:0000313" key="3">
    <source>
        <dbReference type="Proteomes" id="UP000242770"/>
    </source>
</evidence>
<name>A0A0F7S9T9_9BASI</name>
<keyword evidence="3" id="KW-1185">Reference proteome</keyword>
<proteinExistence type="predicted"/>
<evidence type="ECO:0000256" key="1">
    <source>
        <dbReference type="SAM" id="MobiDB-lite"/>
    </source>
</evidence>
<reference evidence="3" key="1">
    <citation type="submission" date="2014-06" db="EMBL/GenBank/DDBJ databases">
        <authorList>
            <person name="Berkman P.J."/>
        </authorList>
    </citation>
    <scope>NUCLEOTIDE SEQUENCE [LARGE SCALE GENOMIC DNA]</scope>
</reference>
<dbReference type="Proteomes" id="UP000242770">
    <property type="component" value="Unassembled WGS sequence"/>
</dbReference>
<dbReference type="EMBL" id="CCFA01001652">
    <property type="protein sequence ID" value="CDW97393.1"/>
    <property type="molecule type" value="Genomic_DNA"/>
</dbReference>
<accession>A0A0F7S9T9</accession>
<sequence>MSADPKKAGGRGEWTCLQTESRRMSLTTETPTPGFVERVGFSAGSKA</sequence>
<gene>
    <name evidence="2" type="primary">SSCI30420.1</name>
</gene>
<organism evidence="2 3">
    <name type="scientific">Sporisorium scitamineum</name>
    <dbReference type="NCBI Taxonomy" id="49012"/>
    <lineage>
        <taxon>Eukaryota</taxon>
        <taxon>Fungi</taxon>
        <taxon>Dikarya</taxon>
        <taxon>Basidiomycota</taxon>
        <taxon>Ustilaginomycotina</taxon>
        <taxon>Ustilaginomycetes</taxon>
        <taxon>Ustilaginales</taxon>
        <taxon>Ustilaginaceae</taxon>
        <taxon>Sporisorium</taxon>
    </lineage>
</organism>
<feature type="compositionally biased region" description="Polar residues" evidence="1">
    <location>
        <begin position="21"/>
        <end position="31"/>
    </location>
</feature>
<feature type="region of interest" description="Disordered" evidence="1">
    <location>
        <begin position="21"/>
        <end position="47"/>
    </location>
</feature>
<dbReference type="AlphaFoldDB" id="A0A0F7S9T9"/>
<evidence type="ECO:0000313" key="2">
    <source>
        <dbReference type="EMBL" id="CDW97393.1"/>
    </source>
</evidence>